<evidence type="ECO:0000313" key="4">
    <source>
        <dbReference type="Proteomes" id="UP001549099"/>
    </source>
</evidence>
<organism evidence="3 4">
    <name type="scientific">Bhargavaea ullalensis</name>
    <dbReference type="NCBI Taxonomy" id="1265685"/>
    <lineage>
        <taxon>Bacteria</taxon>
        <taxon>Bacillati</taxon>
        <taxon>Bacillota</taxon>
        <taxon>Bacilli</taxon>
        <taxon>Bacillales</taxon>
        <taxon>Caryophanaceae</taxon>
        <taxon>Bhargavaea</taxon>
    </lineage>
</organism>
<dbReference type="Gene3D" id="1.25.40.10">
    <property type="entry name" value="Tetratricopeptide repeat domain"/>
    <property type="match status" value="1"/>
</dbReference>
<evidence type="ECO:0000256" key="1">
    <source>
        <dbReference type="ARBA" id="ARBA00023125"/>
    </source>
</evidence>
<evidence type="ECO:0000259" key="2">
    <source>
        <dbReference type="PROSITE" id="PS50943"/>
    </source>
</evidence>
<dbReference type="PANTHER" id="PTHR46797">
    <property type="entry name" value="HTH-TYPE TRANSCRIPTIONAL REGULATOR"/>
    <property type="match status" value="1"/>
</dbReference>
<dbReference type="InterPro" id="IPR011990">
    <property type="entry name" value="TPR-like_helical_dom_sf"/>
</dbReference>
<comment type="caution">
    <text evidence="3">The sequence shown here is derived from an EMBL/GenBank/DDBJ whole genome shotgun (WGS) entry which is preliminary data.</text>
</comment>
<dbReference type="InterPro" id="IPR050807">
    <property type="entry name" value="TransReg_Diox_bact_type"/>
</dbReference>
<dbReference type="InterPro" id="IPR001387">
    <property type="entry name" value="Cro/C1-type_HTH"/>
</dbReference>
<keyword evidence="4" id="KW-1185">Reference proteome</keyword>
<dbReference type="RefSeq" id="WP_354197733.1">
    <property type="nucleotide sequence ID" value="NZ_JBEPLW010000015.1"/>
</dbReference>
<feature type="domain" description="HTH cro/C1-type" evidence="2">
    <location>
        <begin position="8"/>
        <end position="61"/>
    </location>
</feature>
<dbReference type="CDD" id="cd00093">
    <property type="entry name" value="HTH_XRE"/>
    <property type="match status" value="1"/>
</dbReference>
<dbReference type="Pfam" id="PF12844">
    <property type="entry name" value="HTH_19"/>
    <property type="match status" value="1"/>
</dbReference>
<reference evidence="3 4" key="1">
    <citation type="submission" date="2024-06" db="EMBL/GenBank/DDBJ databases">
        <title>Genomic Encyclopedia of Type Strains, Phase IV (KMG-IV): sequencing the most valuable type-strain genomes for metagenomic binning, comparative biology and taxonomic classification.</title>
        <authorList>
            <person name="Goeker M."/>
        </authorList>
    </citation>
    <scope>NUCLEOTIDE SEQUENCE [LARGE SCALE GENOMIC DNA]</scope>
    <source>
        <strain evidence="3 4">DSM 26128</strain>
    </source>
</reference>
<protein>
    <submittedName>
        <fullName evidence="3">Transcriptional regulator with XRE-family HTH domain</fullName>
    </submittedName>
</protein>
<proteinExistence type="predicted"/>
<gene>
    <name evidence="3" type="ORF">ABID49_001948</name>
</gene>
<dbReference type="SMART" id="SM00530">
    <property type="entry name" value="HTH_XRE"/>
    <property type="match status" value="1"/>
</dbReference>
<dbReference type="PROSITE" id="PS50943">
    <property type="entry name" value="HTH_CROC1"/>
    <property type="match status" value="1"/>
</dbReference>
<dbReference type="Proteomes" id="UP001549099">
    <property type="component" value="Unassembled WGS sequence"/>
</dbReference>
<name>A0ABV2GCL7_9BACL</name>
<sequence length="418" mass="47978">MPTLGERIRSIRKERKLTLDNIAGERMSKGMLSLIENNKAKPSMESLSYIAERLGVSPSELLEEVSAHELREVLEKAEELAKVKVYDQKKAESQQRIVDLLSPYAERLGDSYESARILQLYAYALHFLELEGWEGALERAAAIYDSLNITARRADIGMFRAQMLYTRHRYADSLAVLLSERRALESRGTFIEPMTKLDFDYLEAALHYAVGQDEEALRVMDAALVFSREKGLYYRMSDWYRLAAIHALMTGNRENYAHYRLKLEQYSTFAEDEETGGFLKFLDIHELTSYDHQYAEALELVREVEQKVTEEGGDPENLLHSPYLKMEAGKALSGLGRHEEAIGQLRQVQVPREFIHHPIDLSIFFEGEAFLAESLEASGKSEEAEEVIRRAHEQISPLIETPYKKRIRQVYDRMTGGN</sequence>
<dbReference type="PANTHER" id="PTHR46797:SF1">
    <property type="entry name" value="METHYLPHOSPHONATE SYNTHASE"/>
    <property type="match status" value="1"/>
</dbReference>
<dbReference type="InterPro" id="IPR010982">
    <property type="entry name" value="Lambda_DNA-bd_dom_sf"/>
</dbReference>
<dbReference type="EMBL" id="JBEPLW010000015">
    <property type="protein sequence ID" value="MET3576040.1"/>
    <property type="molecule type" value="Genomic_DNA"/>
</dbReference>
<dbReference type="SUPFAM" id="SSF47413">
    <property type="entry name" value="lambda repressor-like DNA-binding domains"/>
    <property type="match status" value="1"/>
</dbReference>
<dbReference type="Gene3D" id="1.10.260.40">
    <property type="entry name" value="lambda repressor-like DNA-binding domains"/>
    <property type="match status" value="1"/>
</dbReference>
<accession>A0ABV2GCL7</accession>
<evidence type="ECO:0000313" key="3">
    <source>
        <dbReference type="EMBL" id="MET3576040.1"/>
    </source>
</evidence>
<keyword evidence="1" id="KW-0238">DNA-binding</keyword>